<dbReference type="Proteomes" id="UP001362999">
    <property type="component" value="Unassembled WGS sequence"/>
</dbReference>
<name>A0AAW0D1C1_9AGAR</name>
<sequence length="56" mass="6083">MRDLTRQDSNPHKPPLPNFQSNQHTTQVPVNQACNCGSSTCNCGESCSCKPGECKC</sequence>
<evidence type="ECO:0008006" key="4">
    <source>
        <dbReference type="Google" id="ProtNLM"/>
    </source>
</evidence>
<proteinExistence type="predicted"/>
<dbReference type="EMBL" id="JAWWNJ010000011">
    <property type="protein sequence ID" value="KAK7044815.1"/>
    <property type="molecule type" value="Genomic_DNA"/>
</dbReference>
<comment type="caution">
    <text evidence="2">The sequence shown here is derived from an EMBL/GenBank/DDBJ whole genome shotgun (WGS) entry which is preliminary data.</text>
</comment>
<evidence type="ECO:0000313" key="3">
    <source>
        <dbReference type="Proteomes" id="UP001362999"/>
    </source>
</evidence>
<protein>
    <recommendedName>
        <fullName evidence="4">Metallothionein</fullName>
    </recommendedName>
</protein>
<evidence type="ECO:0000256" key="1">
    <source>
        <dbReference type="SAM" id="MobiDB-lite"/>
    </source>
</evidence>
<organism evidence="2 3">
    <name type="scientific">Favolaschia claudopus</name>
    <dbReference type="NCBI Taxonomy" id="2862362"/>
    <lineage>
        <taxon>Eukaryota</taxon>
        <taxon>Fungi</taxon>
        <taxon>Dikarya</taxon>
        <taxon>Basidiomycota</taxon>
        <taxon>Agaricomycotina</taxon>
        <taxon>Agaricomycetes</taxon>
        <taxon>Agaricomycetidae</taxon>
        <taxon>Agaricales</taxon>
        <taxon>Marasmiineae</taxon>
        <taxon>Mycenaceae</taxon>
        <taxon>Favolaschia</taxon>
    </lineage>
</organism>
<reference evidence="2 3" key="1">
    <citation type="journal article" date="2024" name="J Genomics">
        <title>Draft genome sequencing and assembly of Favolaschia claudopus CIRM-BRFM 2984 isolated from oak limbs.</title>
        <authorList>
            <person name="Navarro D."/>
            <person name="Drula E."/>
            <person name="Chaduli D."/>
            <person name="Cazenave R."/>
            <person name="Ahrendt S."/>
            <person name="Wang J."/>
            <person name="Lipzen A."/>
            <person name="Daum C."/>
            <person name="Barry K."/>
            <person name="Grigoriev I.V."/>
            <person name="Favel A."/>
            <person name="Rosso M.N."/>
            <person name="Martin F."/>
        </authorList>
    </citation>
    <scope>NUCLEOTIDE SEQUENCE [LARGE SCALE GENOMIC DNA]</scope>
    <source>
        <strain evidence="2 3">CIRM-BRFM 2984</strain>
    </source>
</reference>
<feature type="region of interest" description="Disordered" evidence="1">
    <location>
        <begin position="1"/>
        <end position="23"/>
    </location>
</feature>
<keyword evidence="3" id="KW-1185">Reference proteome</keyword>
<gene>
    <name evidence="2" type="ORF">R3P38DRAFT_2881013</name>
</gene>
<dbReference type="AlphaFoldDB" id="A0AAW0D1C1"/>
<feature type="compositionally biased region" description="Basic and acidic residues" evidence="1">
    <location>
        <begin position="1"/>
        <end position="11"/>
    </location>
</feature>
<accession>A0AAW0D1C1</accession>
<evidence type="ECO:0000313" key="2">
    <source>
        <dbReference type="EMBL" id="KAK7044815.1"/>
    </source>
</evidence>